<sequence>MLGLKSAGKGLIGVDITSATVKLLELSRQGNRYQIDSYAVRPLKEGAVVERRIRDMDEVVMAIKRAVEQAQPRSKRAVVAVPASAAITKTLSFPANLADDEIEQRIALESEKHFPFPLNDVAFDFQHLGINPRNPEQQDLLLVACRSLDVDQLTSALVQAGLEPAAVDVETFSLERAFGELRHQLPPTYDNEECVAVVDIGATMTAFHVIQNGRIVYSRDAVFGGRQLTDEIMNRFDLSNDEAGLAKKRGGLPETYDSEVLGPFRDTLMQQIVRSLQLYYTAGKRREVQRILLGGGTAAIIGLREALAEQTGLEVMMANPFTHMSVNPRVDIQALAGDAPAMLTACGLAMRKRP</sequence>
<dbReference type="STRING" id="553385.GCA_000591415_01017"/>
<dbReference type="AlphaFoldDB" id="A0A558HGY6"/>
<dbReference type="CDD" id="cd24049">
    <property type="entry name" value="ASKHA_NBD_PilM"/>
    <property type="match status" value="1"/>
</dbReference>
<dbReference type="Gene3D" id="3.30.420.40">
    <property type="match status" value="2"/>
</dbReference>
<dbReference type="SUPFAM" id="SSF53067">
    <property type="entry name" value="Actin-like ATPase domain"/>
    <property type="match status" value="2"/>
</dbReference>
<dbReference type="PIRSF" id="PIRSF019169">
    <property type="entry name" value="PilM"/>
    <property type="match status" value="1"/>
</dbReference>
<evidence type="ECO:0000259" key="1">
    <source>
        <dbReference type="SMART" id="SM00842"/>
    </source>
</evidence>
<dbReference type="Proteomes" id="UP000319941">
    <property type="component" value="Unassembled WGS sequence"/>
</dbReference>
<reference evidence="2 3" key="1">
    <citation type="submission" date="2019-07" db="EMBL/GenBank/DDBJ databases">
        <title>Diversity of Bacteria from Kongsfjorden, Arctic.</title>
        <authorList>
            <person name="Yu Y."/>
        </authorList>
    </citation>
    <scope>NUCLEOTIDE SEQUENCE [LARGE SCALE GENOMIC DNA]</scope>
    <source>
        <strain evidence="2 3">SM1923</strain>
    </source>
</reference>
<dbReference type="OrthoDB" id="9773403at2"/>
<dbReference type="InterPro" id="IPR003494">
    <property type="entry name" value="SHS2_FtsA"/>
</dbReference>
<dbReference type="InterPro" id="IPR050696">
    <property type="entry name" value="FtsA/MreB"/>
</dbReference>
<dbReference type="Pfam" id="PF11104">
    <property type="entry name" value="PilM_2"/>
    <property type="match status" value="1"/>
</dbReference>
<dbReference type="EMBL" id="VNFH01000010">
    <property type="protein sequence ID" value="TVU68389.1"/>
    <property type="molecule type" value="Genomic_DNA"/>
</dbReference>
<organism evidence="2 3">
    <name type="scientific">Cobetia crustatorum</name>
    <dbReference type="NCBI Taxonomy" id="553385"/>
    <lineage>
        <taxon>Bacteria</taxon>
        <taxon>Pseudomonadati</taxon>
        <taxon>Pseudomonadota</taxon>
        <taxon>Gammaproteobacteria</taxon>
        <taxon>Oceanospirillales</taxon>
        <taxon>Halomonadaceae</taxon>
        <taxon>Cobetia</taxon>
    </lineage>
</organism>
<dbReference type="PANTHER" id="PTHR32432:SF3">
    <property type="entry name" value="ETHANOLAMINE UTILIZATION PROTEIN EUTJ"/>
    <property type="match status" value="1"/>
</dbReference>
<dbReference type="Gene3D" id="3.30.1490.300">
    <property type="match status" value="1"/>
</dbReference>
<dbReference type="InterPro" id="IPR005883">
    <property type="entry name" value="PilM"/>
</dbReference>
<proteinExistence type="predicted"/>
<protein>
    <submittedName>
        <fullName evidence="2">Pilus assembly protein PilM</fullName>
    </submittedName>
</protein>
<comment type="caution">
    <text evidence="2">The sequence shown here is derived from an EMBL/GenBank/DDBJ whole genome shotgun (WGS) entry which is preliminary data.</text>
</comment>
<dbReference type="GO" id="GO:0051301">
    <property type="term" value="P:cell division"/>
    <property type="evidence" value="ECO:0007669"/>
    <property type="project" value="InterPro"/>
</dbReference>
<keyword evidence="3" id="KW-1185">Reference proteome</keyword>
<evidence type="ECO:0000313" key="2">
    <source>
        <dbReference type="EMBL" id="TVU68389.1"/>
    </source>
</evidence>
<name>A0A558HGY6_9GAMM</name>
<dbReference type="InterPro" id="IPR043129">
    <property type="entry name" value="ATPase_NBD"/>
</dbReference>
<gene>
    <name evidence="2" type="ORF">FQP86_14420</name>
</gene>
<feature type="domain" description="SHS2" evidence="1">
    <location>
        <begin position="11"/>
        <end position="178"/>
    </location>
</feature>
<accession>A0A558HGY6</accession>
<dbReference type="SMART" id="SM00842">
    <property type="entry name" value="FtsA"/>
    <property type="match status" value="1"/>
</dbReference>
<evidence type="ECO:0000313" key="3">
    <source>
        <dbReference type="Proteomes" id="UP000319941"/>
    </source>
</evidence>
<dbReference type="NCBIfam" id="TIGR01175">
    <property type="entry name" value="pilM"/>
    <property type="match status" value="1"/>
</dbReference>
<dbReference type="PANTHER" id="PTHR32432">
    <property type="entry name" value="CELL DIVISION PROTEIN FTSA-RELATED"/>
    <property type="match status" value="1"/>
</dbReference>